<dbReference type="Proteomes" id="UP001525890">
    <property type="component" value="Unassembled WGS sequence"/>
</dbReference>
<sequence length="76" mass="8479">MQISAVIRQPVPSVGGEGLHQGVGGKLAFSRYYDEISDFGRRSHPQNCRDRQKYSPLLRPVAPYSLCHRSTFSQSG</sequence>
<evidence type="ECO:0000313" key="1">
    <source>
        <dbReference type="EMBL" id="MCT7969905.1"/>
    </source>
</evidence>
<keyword evidence="2" id="KW-1185">Reference proteome</keyword>
<accession>A0ABT2MYS8</accession>
<comment type="caution">
    <text evidence="1">The sequence shown here is derived from an EMBL/GenBank/DDBJ whole genome shotgun (WGS) entry which is preliminary data.</text>
</comment>
<evidence type="ECO:0000313" key="2">
    <source>
        <dbReference type="Proteomes" id="UP001525890"/>
    </source>
</evidence>
<gene>
    <name evidence="1" type="ORF">NG799_26675</name>
</gene>
<reference evidence="1 2" key="1">
    <citation type="journal article" date="2022" name="Front. Microbiol.">
        <title>High genomic differentiation and limited gene flow indicate recent cryptic speciation within the genus Laspinema (cyanobacteria).</title>
        <authorList>
            <person name="Stanojkovic A."/>
            <person name="Skoupy S."/>
            <person name="Skaloud P."/>
            <person name="Dvorak P."/>
        </authorList>
    </citation>
    <scope>NUCLEOTIDE SEQUENCE [LARGE SCALE GENOMIC DNA]</scope>
    <source>
        <strain evidence="1 2">D2a</strain>
    </source>
</reference>
<protein>
    <submittedName>
        <fullName evidence="1">Uncharacterized protein</fullName>
    </submittedName>
</protein>
<name>A0ABT2MYS8_9CYAN</name>
<dbReference type="RefSeq" id="WP_368009348.1">
    <property type="nucleotide sequence ID" value="NZ_JAMXFF010000064.1"/>
</dbReference>
<organism evidence="1 2">
    <name type="scientific">Laspinema palackyanum D2a</name>
    <dbReference type="NCBI Taxonomy" id="2953684"/>
    <lineage>
        <taxon>Bacteria</taxon>
        <taxon>Bacillati</taxon>
        <taxon>Cyanobacteriota</taxon>
        <taxon>Cyanophyceae</taxon>
        <taxon>Oscillatoriophycideae</taxon>
        <taxon>Oscillatoriales</taxon>
        <taxon>Laspinemataceae</taxon>
        <taxon>Laspinema</taxon>
        <taxon>Laspinema palackyanum</taxon>
    </lineage>
</organism>
<dbReference type="EMBL" id="JAMXFF010000064">
    <property type="protein sequence ID" value="MCT7969905.1"/>
    <property type="molecule type" value="Genomic_DNA"/>
</dbReference>
<proteinExistence type="predicted"/>